<dbReference type="EC" id="3.4.21.89" evidence="3 7"/>
<comment type="caution">
    <text evidence="7">Lacks conserved residue(s) required for the propagation of feature annotation.</text>
</comment>
<feature type="active site" evidence="6">
    <location>
        <position position="178"/>
    </location>
</feature>
<dbReference type="CDD" id="cd06530">
    <property type="entry name" value="S26_SPase_I"/>
    <property type="match status" value="1"/>
</dbReference>
<dbReference type="InterPro" id="IPR019758">
    <property type="entry name" value="Pept_S26A_signal_pept_1_CS"/>
</dbReference>
<keyword evidence="7" id="KW-0472">Membrane</keyword>
<evidence type="ECO:0000256" key="6">
    <source>
        <dbReference type="PIRSR" id="PIRSR600223-1"/>
    </source>
</evidence>
<dbReference type="GO" id="GO:0009003">
    <property type="term" value="F:signal peptidase activity"/>
    <property type="evidence" value="ECO:0007669"/>
    <property type="project" value="UniProtKB-EC"/>
</dbReference>
<keyword evidence="7" id="KW-0812">Transmembrane</keyword>
<evidence type="ECO:0000256" key="4">
    <source>
        <dbReference type="ARBA" id="ARBA00019232"/>
    </source>
</evidence>
<dbReference type="InterPro" id="IPR019757">
    <property type="entry name" value="Pept_S26A_signal_pept_1_Lys-AS"/>
</dbReference>
<dbReference type="GO" id="GO:0004252">
    <property type="term" value="F:serine-type endopeptidase activity"/>
    <property type="evidence" value="ECO:0007669"/>
    <property type="project" value="InterPro"/>
</dbReference>
<dbReference type="Proteomes" id="UP000230463">
    <property type="component" value="Unassembled WGS sequence"/>
</dbReference>
<evidence type="ECO:0000313" key="9">
    <source>
        <dbReference type="EMBL" id="PIT60065.1"/>
    </source>
</evidence>
<evidence type="ECO:0000259" key="8">
    <source>
        <dbReference type="Pfam" id="PF10502"/>
    </source>
</evidence>
<dbReference type="InterPro" id="IPR000223">
    <property type="entry name" value="Pept_S26A_signal_pept_1"/>
</dbReference>
<dbReference type="PANTHER" id="PTHR43390:SF1">
    <property type="entry name" value="CHLOROPLAST PROCESSING PEPTIDASE"/>
    <property type="match status" value="1"/>
</dbReference>
<gene>
    <name evidence="9" type="ORF">BHC57_07350</name>
</gene>
<dbReference type="GO" id="GO:0006465">
    <property type="term" value="P:signal peptide processing"/>
    <property type="evidence" value="ECO:0007669"/>
    <property type="project" value="InterPro"/>
</dbReference>
<evidence type="ECO:0000256" key="5">
    <source>
        <dbReference type="ARBA" id="ARBA00022801"/>
    </source>
</evidence>
<dbReference type="PANTHER" id="PTHR43390">
    <property type="entry name" value="SIGNAL PEPTIDASE I"/>
    <property type="match status" value="1"/>
</dbReference>
<keyword evidence="5 7" id="KW-0378">Hydrolase</keyword>
<evidence type="ECO:0000256" key="7">
    <source>
        <dbReference type="RuleBase" id="RU362042"/>
    </source>
</evidence>
<sequence>MSKTMIIGAAVLLVLGILLFFKSTKVREENGEWSGTLQWGYLLMLVGTFGLLSALMSFTAVLLLFVLFTGIAWCIHRRKKKMNSGLLDDNHFTDYMSGFFPIILVVFILRTFVAEPFQIPSSSMRPGLIPGDFILVNKFVYGIRLPVLNNVLIPVSNVERGDVMVFNYPEDTRKNYIKRVIGLPGDVVTYKDKTLSINDKVVNDIDEQKLYNYAEQVLNLGTMTIHARQLNEQLGNKSVQVLQIPQQPAVILQGVRPDFPDRELCTYYPDGSGFSCTVPAGKYFMMGDNRDNSDDSRYWGFVDDKLVVGKAFLIWLNIGDMKRIGTKIQ</sequence>
<dbReference type="PROSITE" id="PS00760">
    <property type="entry name" value="SPASE_I_2"/>
    <property type="match status" value="1"/>
</dbReference>
<evidence type="ECO:0000256" key="3">
    <source>
        <dbReference type="ARBA" id="ARBA00013208"/>
    </source>
</evidence>
<keyword evidence="7" id="KW-0645">Protease</keyword>
<feature type="transmembrane region" description="Helical" evidence="7">
    <location>
        <begin position="41"/>
        <end position="74"/>
    </location>
</feature>
<feature type="transmembrane region" description="Helical" evidence="7">
    <location>
        <begin position="95"/>
        <end position="113"/>
    </location>
</feature>
<dbReference type="InterPro" id="IPR036286">
    <property type="entry name" value="LexA/Signal_pep-like_sf"/>
</dbReference>
<dbReference type="PROSITE" id="PS00761">
    <property type="entry name" value="SPASE_I_3"/>
    <property type="match status" value="1"/>
</dbReference>
<dbReference type="Pfam" id="PF10502">
    <property type="entry name" value="Peptidase_S26"/>
    <property type="match status" value="1"/>
</dbReference>
<evidence type="ECO:0000256" key="2">
    <source>
        <dbReference type="ARBA" id="ARBA00009370"/>
    </source>
</evidence>
<feature type="domain" description="Peptidase S26" evidence="8">
    <location>
        <begin position="94"/>
        <end position="315"/>
    </location>
</feature>
<evidence type="ECO:0000256" key="1">
    <source>
        <dbReference type="ARBA" id="ARBA00000677"/>
    </source>
</evidence>
<dbReference type="NCBIfam" id="TIGR02227">
    <property type="entry name" value="sigpep_I_bact"/>
    <property type="match status" value="1"/>
</dbReference>
<dbReference type="AlphaFoldDB" id="A0A855G7Z7"/>
<comment type="subcellular location">
    <subcellularLocation>
        <location evidence="7">Membrane</location>
        <topology evidence="7">Single-pass type II membrane protein</topology>
    </subcellularLocation>
</comment>
<comment type="catalytic activity">
    <reaction evidence="1 7">
        <text>Cleavage of hydrophobic, N-terminal signal or leader sequences from secreted and periplasmic proteins.</text>
        <dbReference type="EC" id="3.4.21.89"/>
    </reaction>
</comment>
<keyword evidence="7" id="KW-1133">Transmembrane helix</keyword>
<name>A0A855G7Z7_9NEIS</name>
<accession>A0A855G7Z7</accession>
<dbReference type="GO" id="GO:0016020">
    <property type="term" value="C:membrane"/>
    <property type="evidence" value="ECO:0007669"/>
    <property type="project" value="UniProtKB-SubCell"/>
</dbReference>
<dbReference type="RefSeq" id="WP_100123839.1">
    <property type="nucleotide sequence ID" value="NZ_MEIU01000057.1"/>
</dbReference>
<comment type="caution">
    <text evidence="9">The sequence shown here is derived from an EMBL/GenBank/DDBJ whole genome shotgun (WGS) entry which is preliminary data.</text>
</comment>
<evidence type="ECO:0000313" key="10">
    <source>
        <dbReference type="Proteomes" id="UP000230463"/>
    </source>
</evidence>
<dbReference type="PRINTS" id="PR00727">
    <property type="entry name" value="LEADERPTASE"/>
</dbReference>
<dbReference type="EMBL" id="MEIU01000057">
    <property type="protein sequence ID" value="PIT60065.1"/>
    <property type="molecule type" value="Genomic_DNA"/>
</dbReference>
<protein>
    <recommendedName>
        <fullName evidence="4 7">Signal peptidase I</fullName>
        <ecNumber evidence="3 7">3.4.21.89</ecNumber>
    </recommendedName>
</protein>
<feature type="active site" evidence="6">
    <location>
        <position position="123"/>
    </location>
</feature>
<dbReference type="InterPro" id="IPR019533">
    <property type="entry name" value="Peptidase_S26"/>
</dbReference>
<dbReference type="SUPFAM" id="SSF51306">
    <property type="entry name" value="LexA/Signal peptidase"/>
    <property type="match status" value="1"/>
</dbReference>
<comment type="similarity">
    <text evidence="2 7">Belongs to the peptidase S26 family.</text>
</comment>
<reference evidence="9 10" key="1">
    <citation type="journal article" date="2017" name="MBio">
        <title>Type VI secretion-mediated competition in the bee gut microbiome.</title>
        <authorList>
            <person name="Steele M.I."/>
            <person name="Kwong W.K."/>
            <person name="Powell J.E."/>
            <person name="Whiteley M."/>
            <person name="Moran N.A."/>
        </authorList>
    </citation>
    <scope>NUCLEOTIDE SEQUENCE [LARGE SCALE GENOMIC DNA]</scope>
    <source>
        <strain evidence="9 10">HK3</strain>
    </source>
</reference>
<dbReference type="Gene3D" id="2.10.109.10">
    <property type="entry name" value="Umud Fragment, subunit A"/>
    <property type="match status" value="1"/>
</dbReference>
<proteinExistence type="inferred from homology"/>
<organism evidence="9 10">
    <name type="scientific">Snodgrassella alvi</name>
    <dbReference type="NCBI Taxonomy" id="1196083"/>
    <lineage>
        <taxon>Bacteria</taxon>
        <taxon>Pseudomonadati</taxon>
        <taxon>Pseudomonadota</taxon>
        <taxon>Betaproteobacteria</taxon>
        <taxon>Neisseriales</taxon>
        <taxon>Neisseriaceae</taxon>
        <taxon>Snodgrassella</taxon>
    </lineage>
</organism>